<comment type="caution">
    <text evidence="3">The sequence shown here is derived from an EMBL/GenBank/DDBJ whole genome shotgun (WGS) entry which is preliminary data.</text>
</comment>
<reference evidence="3 4" key="1">
    <citation type="submission" date="2018-08" db="EMBL/GenBank/DDBJ databases">
        <title>A genome reference for cultivated species of the human gut microbiota.</title>
        <authorList>
            <person name="Zou Y."/>
            <person name="Xue W."/>
            <person name="Luo G."/>
        </authorList>
    </citation>
    <scope>NUCLEOTIDE SEQUENCE [LARGE SCALE GENOMIC DNA]</scope>
    <source>
        <strain evidence="3 4">AF06-19</strain>
    </source>
</reference>
<dbReference type="PANTHER" id="PTHR41287">
    <property type="match status" value="1"/>
</dbReference>
<gene>
    <name evidence="3" type="ORF">DWV45_14650</name>
</gene>
<dbReference type="Gene3D" id="3.40.50.300">
    <property type="entry name" value="P-loop containing nucleotide triphosphate hydrolases"/>
    <property type="match status" value="1"/>
</dbReference>
<name>A0A413DGP6_9FIRM</name>
<protein>
    <submittedName>
        <fullName evidence="3">Terminase large subunit</fullName>
    </submittedName>
</protein>
<dbReference type="Pfam" id="PF03354">
    <property type="entry name" value="TerL_ATPase"/>
    <property type="match status" value="1"/>
</dbReference>
<evidence type="ECO:0000313" key="4">
    <source>
        <dbReference type="Proteomes" id="UP000283683"/>
    </source>
</evidence>
<feature type="domain" description="Terminase large subunit-like endonuclease" evidence="2">
    <location>
        <begin position="268"/>
        <end position="560"/>
    </location>
</feature>
<dbReference type="RefSeq" id="WP_118327299.1">
    <property type="nucleotide sequence ID" value="NZ_QSAZ01000019.1"/>
</dbReference>
<dbReference type="EMBL" id="QSAZ01000019">
    <property type="protein sequence ID" value="RGW85162.1"/>
    <property type="molecule type" value="Genomic_DNA"/>
</dbReference>
<feature type="domain" description="Terminase large subunit-like ATPase" evidence="1">
    <location>
        <begin position="85"/>
        <end position="259"/>
    </location>
</feature>
<dbReference type="InterPro" id="IPR027417">
    <property type="entry name" value="P-loop_NTPase"/>
</dbReference>
<dbReference type="PANTHER" id="PTHR41287:SF1">
    <property type="entry name" value="PROTEIN YMFN"/>
    <property type="match status" value="1"/>
</dbReference>
<dbReference type="Pfam" id="PF20441">
    <property type="entry name" value="TerL_nuclease"/>
    <property type="match status" value="1"/>
</dbReference>
<evidence type="ECO:0000259" key="1">
    <source>
        <dbReference type="Pfam" id="PF03354"/>
    </source>
</evidence>
<sequence length="590" mass="67329">MSRILKTNDRISRFAEKNLKNKKEFGEDARLAFKRHLNDLKRSEKNDPDFPYIFDPEKAEDIIELANKLTIAEGEGDQTFTCAGFQEFILGSLFGWVHKETGKRRFTDSYVQVARQQGKSVLNAILGIKCSNFDNYNYAQIYCTATKQDQARIVLNEISKFINADADLLELFEIKDYKSEITAKITNATIRALGRDTKSIDGFRPYLGIVDEYHAHKDNQMYKLLKGGTRKLKQSLISVITTAGFNLNAPCYELYKYCRRVLRGIDVNDRQFIYIAQMDVNDDIWNPKNWIKCCPLTGNDPELLSQMQEDAKKAKSMGGEEMRDFLTKSLNIWVTNAETAFIDLAEWEKCGSNRTLEDFRGKKAICGLDLSSGGDLTSLALIFPYEDPNTGDKKYYIYSHSFIPQRRMQEHMDKEDNAPYIIWQKEGLLTVTTAAGGIKTDYKTILAHLHNIIDKYDIDLTAIGYDPHNASAFLLDLEDFGCDLVEIKQSARSLNDATIDFQLEVKAHNVEYDKKNKLLTRSMNDAILSEPNSFGEIKIDKMLQKVRIDPCDAIIDAHKLAMGVEVEEITTDQSIEAYLKMFEKAGVKED</sequence>
<dbReference type="AlphaFoldDB" id="A0A413DGP6"/>
<dbReference type="InterPro" id="IPR046462">
    <property type="entry name" value="TerL_nuclease"/>
</dbReference>
<dbReference type="Proteomes" id="UP000283683">
    <property type="component" value="Unassembled WGS sequence"/>
</dbReference>
<evidence type="ECO:0000313" key="3">
    <source>
        <dbReference type="EMBL" id="RGW85162.1"/>
    </source>
</evidence>
<organism evidence="3 4">
    <name type="scientific">Agathobacter rectalis</name>
    <dbReference type="NCBI Taxonomy" id="39491"/>
    <lineage>
        <taxon>Bacteria</taxon>
        <taxon>Bacillati</taxon>
        <taxon>Bacillota</taxon>
        <taxon>Clostridia</taxon>
        <taxon>Lachnospirales</taxon>
        <taxon>Lachnospiraceae</taxon>
        <taxon>Agathobacter</taxon>
    </lineage>
</organism>
<dbReference type="InterPro" id="IPR005021">
    <property type="entry name" value="Terminase_largesu-like"/>
</dbReference>
<proteinExistence type="predicted"/>
<dbReference type="GO" id="GO:0004519">
    <property type="term" value="F:endonuclease activity"/>
    <property type="evidence" value="ECO:0007669"/>
    <property type="project" value="InterPro"/>
</dbReference>
<accession>A0A413DGP6</accession>
<dbReference type="InterPro" id="IPR046461">
    <property type="entry name" value="TerL_ATPase"/>
</dbReference>
<evidence type="ECO:0000259" key="2">
    <source>
        <dbReference type="Pfam" id="PF20441"/>
    </source>
</evidence>